<dbReference type="EnsemblPlants" id="TraesCS6A02G231800.1">
    <property type="protein sequence ID" value="TraesCS6A02G231800.1"/>
    <property type="gene ID" value="TraesCS6A02G231800"/>
</dbReference>
<evidence type="ECO:0000313" key="2">
    <source>
        <dbReference type="EnsemblPlants" id="TraesCS6A02G231800.1"/>
    </source>
</evidence>
<reference evidence="2" key="2">
    <citation type="submission" date="2018-10" db="UniProtKB">
        <authorList>
            <consortium name="EnsemblPlants"/>
        </authorList>
    </citation>
    <scope>IDENTIFICATION</scope>
</reference>
<dbReference type="Gramene" id="TraesCAD_scaffold_005460_01G000100.1">
    <property type="protein sequence ID" value="TraesCAD_scaffold_005460_01G000100.1"/>
    <property type="gene ID" value="TraesCAD_scaffold_005460_01G000100"/>
</dbReference>
<protein>
    <submittedName>
        <fullName evidence="2">Uncharacterized protein</fullName>
    </submittedName>
</protein>
<dbReference type="Gramene" id="TraesCS6A03G0638600.1">
    <property type="protein sequence ID" value="TraesCS6A03G0638600.1.CDS"/>
    <property type="gene ID" value="TraesCS6A03G0638600"/>
</dbReference>
<reference evidence="2" key="1">
    <citation type="submission" date="2018-08" db="EMBL/GenBank/DDBJ databases">
        <authorList>
            <person name="Rossello M."/>
        </authorList>
    </citation>
    <scope>NUCLEOTIDE SEQUENCE [LARGE SCALE GENOMIC DNA]</scope>
    <source>
        <strain evidence="2">cv. Chinese Spring</strain>
    </source>
</reference>
<evidence type="ECO:0000313" key="3">
    <source>
        <dbReference type="Proteomes" id="UP000019116"/>
    </source>
</evidence>
<proteinExistence type="predicted"/>
<dbReference type="Proteomes" id="UP000019116">
    <property type="component" value="Chromosome 6A"/>
</dbReference>
<feature type="region of interest" description="Disordered" evidence="1">
    <location>
        <begin position="44"/>
        <end position="63"/>
    </location>
</feature>
<dbReference type="AlphaFoldDB" id="A0A3B6NPP2"/>
<feature type="region of interest" description="Disordered" evidence="1">
    <location>
        <begin position="207"/>
        <end position="227"/>
    </location>
</feature>
<dbReference type="Gramene" id="TraesROB_scaffold_061408_01G000100.1">
    <property type="protein sequence ID" value="TraesROB_scaffold_061408_01G000100.1"/>
    <property type="gene ID" value="TraesROB_scaffold_061408_01G000100"/>
</dbReference>
<accession>A0A3B6NPP2</accession>
<dbReference type="Gramene" id="TraesCLE_scaffold_015115_01G000100.1">
    <property type="protein sequence ID" value="TraesCLE_scaffold_015115_01G000100.1"/>
    <property type="gene ID" value="TraesCLE_scaffold_015115_01G000100"/>
</dbReference>
<organism evidence="2">
    <name type="scientific">Triticum aestivum</name>
    <name type="common">Wheat</name>
    <dbReference type="NCBI Taxonomy" id="4565"/>
    <lineage>
        <taxon>Eukaryota</taxon>
        <taxon>Viridiplantae</taxon>
        <taxon>Streptophyta</taxon>
        <taxon>Embryophyta</taxon>
        <taxon>Tracheophyta</taxon>
        <taxon>Spermatophyta</taxon>
        <taxon>Magnoliopsida</taxon>
        <taxon>Liliopsida</taxon>
        <taxon>Poales</taxon>
        <taxon>Poaceae</taxon>
        <taxon>BOP clade</taxon>
        <taxon>Pooideae</taxon>
        <taxon>Triticodae</taxon>
        <taxon>Triticeae</taxon>
        <taxon>Triticinae</taxon>
        <taxon>Triticum</taxon>
    </lineage>
</organism>
<keyword evidence="3" id="KW-1185">Reference proteome</keyword>
<dbReference type="Gramene" id="TraesCS6A02G231800.1">
    <property type="protein sequence ID" value="TraesCS6A02G231800.1"/>
    <property type="gene ID" value="TraesCS6A02G231800"/>
</dbReference>
<dbReference type="OMA" id="WARWPER"/>
<sequence>MGSWRVDGSDTHVVVGVVVHNTVVELAACGTRVLGDGGRTWRNPQRDLGVLGDSEDGGKEQDLAETPKALLVGLVTEVNREVENFLWREAAVETREGGLGQELVRQHERQEKRRGGAAGDGGGAICSSFGSPVAGSYLPYAKRGRGGGRALCGRDEGGDAVVRWQEEAVQWGDGDGRRRWARWPERRHDDRGRGCRQRCWRNTARGAGAMAGGDVAPVVEAKRRERP</sequence>
<evidence type="ECO:0000256" key="1">
    <source>
        <dbReference type="SAM" id="MobiDB-lite"/>
    </source>
</evidence>
<name>A0A3B6NPP2_WHEAT</name>